<evidence type="ECO:0000313" key="2">
    <source>
        <dbReference type="Proteomes" id="UP000233556"/>
    </source>
</evidence>
<keyword evidence="2" id="KW-1185">Reference proteome</keyword>
<name>A0A2I0TIT6_LIMLA</name>
<dbReference type="Proteomes" id="UP000233556">
    <property type="component" value="Unassembled WGS sequence"/>
</dbReference>
<protein>
    <submittedName>
        <fullName evidence="1">Uncharacterized protein</fullName>
    </submittedName>
</protein>
<gene>
    <name evidence="1" type="ORF">llap_15956</name>
</gene>
<dbReference type="EMBL" id="KZ509769">
    <property type="protein sequence ID" value="PKU33740.1"/>
    <property type="molecule type" value="Genomic_DNA"/>
</dbReference>
<reference evidence="2" key="1">
    <citation type="submission" date="2017-11" db="EMBL/GenBank/DDBJ databases">
        <authorList>
            <person name="Lima N.C."/>
            <person name="Parody-Merino A.M."/>
            <person name="Battley P.F."/>
            <person name="Fidler A.E."/>
            <person name="Prosdocimi F."/>
        </authorList>
    </citation>
    <scope>NUCLEOTIDE SEQUENCE [LARGE SCALE GENOMIC DNA]</scope>
</reference>
<proteinExistence type="predicted"/>
<evidence type="ECO:0000313" key="1">
    <source>
        <dbReference type="EMBL" id="PKU33740.1"/>
    </source>
</evidence>
<accession>A0A2I0TIT6</accession>
<reference evidence="2" key="2">
    <citation type="submission" date="2017-12" db="EMBL/GenBank/DDBJ databases">
        <title>Genome sequence of the Bar-tailed Godwit (Limosa lapponica baueri).</title>
        <authorList>
            <person name="Lima N.C.B."/>
            <person name="Parody-Merino A.M."/>
            <person name="Battley P.F."/>
            <person name="Fidler A.E."/>
            <person name="Prosdocimi F."/>
        </authorList>
    </citation>
    <scope>NUCLEOTIDE SEQUENCE [LARGE SCALE GENOMIC DNA]</scope>
</reference>
<sequence length="76" mass="8237">MTGCSSLDKAIEPAELKPPCSFATIFIQKPDEHLETAALLPCPVTGDVRPVIAIATAEDETWKRTAKESRMDYSSG</sequence>
<dbReference type="AlphaFoldDB" id="A0A2I0TIT6"/>
<organism evidence="1 2">
    <name type="scientific">Limosa lapponica baueri</name>
    <dbReference type="NCBI Taxonomy" id="1758121"/>
    <lineage>
        <taxon>Eukaryota</taxon>
        <taxon>Metazoa</taxon>
        <taxon>Chordata</taxon>
        <taxon>Craniata</taxon>
        <taxon>Vertebrata</taxon>
        <taxon>Euteleostomi</taxon>
        <taxon>Archelosauria</taxon>
        <taxon>Archosauria</taxon>
        <taxon>Dinosauria</taxon>
        <taxon>Saurischia</taxon>
        <taxon>Theropoda</taxon>
        <taxon>Coelurosauria</taxon>
        <taxon>Aves</taxon>
        <taxon>Neognathae</taxon>
        <taxon>Neoaves</taxon>
        <taxon>Charadriiformes</taxon>
        <taxon>Scolopacidae</taxon>
        <taxon>Limosa</taxon>
    </lineage>
</organism>